<protein>
    <submittedName>
        <fullName evidence="1">Uncharacterized protein</fullName>
    </submittedName>
</protein>
<sequence>MWIMANLVVAEVELFTIGVEEVEERFLKPALAAYGELSPGRLEDIRTTWLYDQALKRMRDVAERMGELAAGSQRNDASTTTFIICHCQEPLTWLANPHRIPYIPPESRLLVYEKCGTLSNIPANISQRFSRGASVLDRRDGDVRGDECSAYLSYIVEEYHQLDDYTVCIARGKRAFSYLRCFCKPIHIIMLF</sequence>
<evidence type="ECO:0000313" key="2">
    <source>
        <dbReference type="Proteomes" id="UP000553632"/>
    </source>
</evidence>
<organism evidence="1 2">
    <name type="scientific">Perkinsus olseni</name>
    <name type="common">Perkinsus atlanticus</name>
    <dbReference type="NCBI Taxonomy" id="32597"/>
    <lineage>
        <taxon>Eukaryota</taxon>
        <taxon>Sar</taxon>
        <taxon>Alveolata</taxon>
        <taxon>Perkinsozoa</taxon>
        <taxon>Perkinsea</taxon>
        <taxon>Perkinsida</taxon>
        <taxon>Perkinsidae</taxon>
        <taxon>Perkinsus</taxon>
    </lineage>
</organism>
<dbReference type="EMBL" id="JABANO010029925">
    <property type="protein sequence ID" value="KAF4712741.1"/>
    <property type="molecule type" value="Genomic_DNA"/>
</dbReference>
<accession>A0A7J6QX31</accession>
<name>A0A7J6QX31_PEROL</name>
<dbReference type="AlphaFoldDB" id="A0A7J6QX31"/>
<evidence type="ECO:0000313" key="1">
    <source>
        <dbReference type="EMBL" id="KAF4712741.1"/>
    </source>
</evidence>
<comment type="caution">
    <text evidence="1">The sequence shown here is derived from an EMBL/GenBank/DDBJ whole genome shotgun (WGS) entry which is preliminary data.</text>
</comment>
<dbReference type="Proteomes" id="UP000553632">
    <property type="component" value="Unassembled WGS sequence"/>
</dbReference>
<gene>
    <name evidence="1" type="ORF">FOZ63_011152</name>
</gene>
<reference evidence="1 2" key="1">
    <citation type="submission" date="2020-04" db="EMBL/GenBank/DDBJ databases">
        <title>Perkinsus olseni comparative genomics.</title>
        <authorList>
            <person name="Bogema D.R."/>
        </authorList>
    </citation>
    <scope>NUCLEOTIDE SEQUENCE [LARGE SCALE GENOMIC DNA]</scope>
    <source>
        <strain evidence="1 2">ATCC PRA-207</strain>
    </source>
</reference>
<proteinExistence type="predicted"/>
<keyword evidence="2" id="KW-1185">Reference proteome</keyword>